<evidence type="ECO:0000256" key="1">
    <source>
        <dbReference type="ARBA" id="ARBA00004141"/>
    </source>
</evidence>
<protein>
    <recommendedName>
        <fullName evidence="8">V-type proton ATPase subunit a</fullName>
    </recommendedName>
</protein>
<feature type="transmembrane region" description="Helical" evidence="8">
    <location>
        <begin position="47"/>
        <end position="69"/>
    </location>
</feature>
<dbReference type="RefSeq" id="XP_004027696.1">
    <property type="nucleotide sequence ID" value="XM_004027647.1"/>
</dbReference>
<comment type="subcellular location">
    <subcellularLocation>
        <location evidence="1">Membrane</location>
        <topology evidence="1">Multi-pass membrane protein</topology>
    </subcellularLocation>
</comment>
<dbReference type="Pfam" id="PF01496">
    <property type="entry name" value="V_ATPase_I"/>
    <property type="match status" value="1"/>
</dbReference>
<dbReference type="PANTHER" id="PTHR11629:SF63">
    <property type="entry name" value="V-TYPE PROTON ATPASE SUBUNIT A"/>
    <property type="match status" value="1"/>
</dbReference>
<dbReference type="EMBL" id="GL984257">
    <property type="protein sequence ID" value="EGR28351.1"/>
    <property type="molecule type" value="Genomic_DNA"/>
</dbReference>
<feature type="transmembrane region" description="Helical" evidence="8">
    <location>
        <begin position="140"/>
        <end position="159"/>
    </location>
</feature>
<dbReference type="eggNOG" id="KOG2189">
    <property type="taxonomic scope" value="Eukaryota"/>
</dbReference>
<evidence type="ECO:0000256" key="4">
    <source>
        <dbReference type="ARBA" id="ARBA00022692"/>
    </source>
</evidence>
<keyword evidence="10" id="KW-1185">Reference proteome</keyword>
<dbReference type="OMA" id="NCATAYW"/>
<evidence type="ECO:0000313" key="9">
    <source>
        <dbReference type="EMBL" id="EGR28351.1"/>
    </source>
</evidence>
<dbReference type="GO" id="GO:0033179">
    <property type="term" value="C:proton-transporting V-type ATPase, V0 domain"/>
    <property type="evidence" value="ECO:0007669"/>
    <property type="project" value="InterPro"/>
</dbReference>
<evidence type="ECO:0000256" key="2">
    <source>
        <dbReference type="ARBA" id="ARBA00009904"/>
    </source>
</evidence>
<keyword evidence="3 8" id="KW-0813">Transport</keyword>
<keyword evidence="5 8" id="KW-1133">Transmembrane helix</keyword>
<name>G0R2F3_ICHMU</name>
<dbReference type="GO" id="GO:0016471">
    <property type="term" value="C:vacuolar proton-transporting V-type ATPase complex"/>
    <property type="evidence" value="ECO:0007669"/>
    <property type="project" value="TreeGrafter"/>
</dbReference>
<comment type="function">
    <text evidence="8">Essential component of the vacuolar proton pump (V-ATPase), a multimeric enzyme that catalyzes the translocation of protons across the membranes. Required for assembly and activity of the V-ATPase.</text>
</comment>
<dbReference type="Proteomes" id="UP000008983">
    <property type="component" value="Unassembled WGS sequence"/>
</dbReference>
<evidence type="ECO:0000256" key="3">
    <source>
        <dbReference type="ARBA" id="ARBA00022448"/>
    </source>
</evidence>
<keyword evidence="4 8" id="KW-0812">Transmembrane</keyword>
<comment type="similarity">
    <text evidence="2 8">Belongs to the V-ATPase 116 kDa subunit family.</text>
</comment>
<keyword evidence="7 8" id="KW-0472">Membrane</keyword>
<reference evidence="9 10" key="1">
    <citation type="submission" date="2011-07" db="EMBL/GenBank/DDBJ databases">
        <authorList>
            <person name="Coyne R."/>
            <person name="Brami D."/>
            <person name="Johnson J."/>
            <person name="Hostetler J."/>
            <person name="Hannick L."/>
            <person name="Clark T."/>
            <person name="Cassidy-Hanley D."/>
            <person name="Inman J."/>
        </authorList>
    </citation>
    <scope>NUCLEOTIDE SEQUENCE [LARGE SCALE GENOMIC DNA]</scope>
    <source>
        <strain evidence="9 10">G5</strain>
    </source>
</reference>
<evidence type="ECO:0000256" key="8">
    <source>
        <dbReference type="RuleBase" id="RU361189"/>
    </source>
</evidence>
<proteinExistence type="inferred from homology"/>
<dbReference type="AlphaFoldDB" id="G0R2F3"/>
<evidence type="ECO:0000256" key="7">
    <source>
        <dbReference type="ARBA" id="ARBA00023136"/>
    </source>
</evidence>
<evidence type="ECO:0000256" key="5">
    <source>
        <dbReference type="ARBA" id="ARBA00022989"/>
    </source>
</evidence>
<dbReference type="InterPro" id="IPR002490">
    <property type="entry name" value="V-ATPase_116kDa_su"/>
</dbReference>
<feature type="transmembrane region" description="Helical" evidence="8">
    <location>
        <begin position="76"/>
        <end position="100"/>
    </location>
</feature>
<dbReference type="GeneID" id="14904431"/>
<dbReference type="InParanoid" id="G0R2F3"/>
<organism evidence="9 10">
    <name type="scientific">Ichthyophthirius multifiliis</name>
    <name type="common">White spot disease agent</name>
    <name type="synonym">Ich</name>
    <dbReference type="NCBI Taxonomy" id="5932"/>
    <lineage>
        <taxon>Eukaryota</taxon>
        <taxon>Sar</taxon>
        <taxon>Alveolata</taxon>
        <taxon>Ciliophora</taxon>
        <taxon>Intramacronucleata</taxon>
        <taxon>Oligohymenophorea</taxon>
        <taxon>Hymenostomatida</taxon>
        <taxon>Ophryoglenina</taxon>
        <taxon>Ichthyophthirius</taxon>
    </lineage>
</organism>
<evidence type="ECO:0000256" key="6">
    <source>
        <dbReference type="ARBA" id="ARBA00023065"/>
    </source>
</evidence>
<dbReference type="GO" id="GO:0007035">
    <property type="term" value="P:vacuolar acidification"/>
    <property type="evidence" value="ECO:0007669"/>
    <property type="project" value="TreeGrafter"/>
</dbReference>
<dbReference type="GO" id="GO:0046961">
    <property type="term" value="F:proton-transporting ATPase activity, rotational mechanism"/>
    <property type="evidence" value="ECO:0007669"/>
    <property type="project" value="InterPro"/>
</dbReference>
<dbReference type="PANTHER" id="PTHR11629">
    <property type="entry name" value="VACUOLAR PROTON ATPASES"/>
    <property type="match status" value="1"/>
</dbReference>
<keyword evidence="8" id="KW-0375">Hydrogen ion transport</keyword>
<gene>
    <name evidence="9" type="ORF">IMG5_177540</name>
</gene>
<sequence length="333" mass="39205">MSMKISIFQSCYQDFNLKKCTYLFGIDPFWGKTENELNFLNSFKMKLAVILGVFQMLLGIILKGINCILKQQWIDFFFEFLPQFIFMSLIFGYMDFLIFYKWSLDFQVQIIQPPSIIAVLIDMGLYFGKVKGDTIIQDQELVQVIFLVLAILCVPLMLFPKPIILYFQKQQILLQQNKQNQEQINLANDLERAQISLIRNTHEQELLSSSNELFVHQVIETIEFVIGSVSNTASYLRLWALSLAHSQLAFVFFDKIIKYWIESGNIFMLIISFYLFSIITIGILMFMDVMECFLHALRLHWVEFQNKFYKADGYLFEPISFQQIILNQQFQSQ</sequence>
<keyword evidence="6 8" id="KW-0406">Ion transport</keyword>
<dbReference type="OrthoDB" id="10264220at2759"/>
<dbReference type="GO" id="GO:0051117">
    <property type="term" value="F:ATPase binding"/>
    <property type="evidence" value="ECO:0007669"/>
    <property type="project" value="TreeGrafter"/>
</dbReference>
<accession>G0R2F3</accession>
<evidence type="ECO:0000313" key="10">
    <source>
        <dbReference type="Proteomes" id="UP000008983"/>
    </source>
</evidence>
<dbReference type="STRING" id="857967.G0R2F3"/>
<feature type="transmembrane region" description="Helical" evidence="8">
    <location>
        <begin position="265"/>
        <end position="287"/>
    </location>
</feature>